<evidence type="ECO:0000313" key="2">
    <source>
        <dbReference type="EMBL" id="CTQ77033.1"/>
    </source>
</evidence>
<dbReference type="InterPro" id="IPR036514">
    <property type="entry name" value="SGNH_hydro_sf"/>
</dbReference>
<name>A0A0M7ATB8_9HYPH</name>
<dbReference type="RefSeq" id="WP_144432257.1">
    <property type="nucleotide sequence ID" value="NZ_CXWD01000030.1"/>
</dbReference>
<reference evidence="3" key="1">
    <citation type="submission" date="2015-07" db="EMBL/GenBank/DDBJ databases">
        <authorList>
            <person name="Rodrigo-Torres Lidia"/>
            <person name="Arahal R.David."/>
        </authorList>
    </citation>
    <scope>NUCLEOTIDE SEQUENCE [LARGE SCALE GENOMIC DNA]</scope>
    <source>
        <strain evidence="3">CECT 5112</strain>
    </source>
</reference>
<dbReference type="GO" id="GO:0016788">
    <property type="term" value="F:hydrolase activity, acting on ester bonds"/>
    <property type="evidence" value="ECO:0007669"/>
    <property type="project" value="UniProtKB-ARBA"/>
</dbReference>
<organism evidence="2 3">
    <name type="scientific">Roseibium alexandrii</name>
    <dbReference type="NCBI Taxonomy" id="388408"/>
    <lineage>
        <taxon>Bacteria</taxon>
        <taxon>Pseudomonadati</taxon>
        <taxon>Pseudomonadota</taxon>
        <taxon>Alphaproteobacteria</taxon>
        <taxon>Hyphomicrobiales</taxon>
        <taxon>Stappiaceae</taxon>
        <taxon>Roseibium</taxon>
    </lineage>
</organism>
<dbReference type="EMBL" id="CXWD01000030">
    <property type="protein sequence ID" value="CTQ77033.1"/>
    <property type="molecule type" value="Genomic_DNA"/>
</dbReference>
<keyword evidence="3" id="KW-1185">Reference proteome</keyword>
<gene>
    <name evidence="2" type="ORF">LAX5112_04784</name>
</gene>
<dbReference type="OrthoDB" id="8883291at2"/>
<dbReference type="STRING" id="388408.LAX5112_04784"/>
<accession>A0A0M7ATB8</accession>
<evidence type="ECO:0000313" key="3">
    <source>
        <dbReference type="Proteomes" id="UP000053235"/>
    </source>
</evidence>
<proteinExistence type="predicted"/>
<feature type="region of interest" description="Disordered" evidence="1">
    <location>
        <begin position="93"/>
        <end position="116"/>
    </location>
</feature>
<protein>
    <submittedName>
        <fullName evidence="2">Uncharacterized protein</fullName>
    </submittedName>
</protein>
<sequence>MTWGRLLAILGCGLFLTIALAVSVVFLASGPALTTTGFPSLPQDGETPAVQKIFISGHSLTDRPMPEMLAAIAEDTGQPMFWNMQHIGGSSIKQRSYGAGDQSPWSGYGGGTDKEGAPIDVQDELAASASEDTRPYDVLLITEQHRLLDSLLWQDTPRFLRAYQDVFHAHNPDGQSYFYAPWLDVANLEDPSSWIAYERDAWPVWQCAVAGVNAGLAEDGREDRIMLVPASLALADLVEHLVSTPGGLPGFKDMTAAEILAALFSDSVHLTPLGNSYMAAIVYATLTGNPIPATEFANLSGVQVATLQNIAHEFMETYGREMSTFGDGCAAKVAPSFKIAYPSYTEQLSRNQGTGFLSARLQRLKETLSYLRKL</sequence>
<dbReference type="AlphaFoldDB" id="A0A0M7ATB8"/>
<dbReference type="Gene3D" id="3.40.50.1110">
    <property type="entry name" value="SGNH hydrolase"/>
    <property type="match status" value="1"/>
</dbReference>
<dbReference type="Proteomes" id="UP000053235">
    <property type="component" value="Unassembled WGS sequence"/>
</dbReference>
<evidence type="ECO:0000256" key="1">
    <source>
        <dbReference type="SAM" id="MobiDB-lite"/>
    </source>
</evidence>